<proteinExistence type="predicted"/>
<sequence>MIRLGLKLALALGFGAVAAPAWATQCTEQDYKGNTYVVCEVAPATEDIRLFLYDDKGEPYGQFDAVDQSLGEGKRLAFGMNAGMYHEDRAPVGHYVENGEEVMRVVPNAGPGNFGMLPNGVFCIRDGRADVVETLKYQKTLEGQCRFATQSGPMLVIDGELHPRFLPDSTWRYLRNGVGTSSDGQRVVFVISRNAVTFHEFGSFFRDALGLPQALYFDGNISRLHAPSIGRSDGGRRMGPVVGVVAPAE</sequence>
<accession>A0A917WJ00</accession>
<reference evidence="3" key="1">
    <citation type="journal article" date="2014" name="Int. J. Syst. Evol. Microbiol.">
        <title>Complete genome sequence of Corynebacterium casei LMG S-19264T (=DSM 44701T), isolated from a smear-ripened cheese.</title>
        <authorList>
            <consortium name="US DOE Joint Genome Institute (JGI-PGF)"/>
            <person name="Walter F."/>
            <person name="Albersmeier A."/>
            <person name="Kalinowski J."/>
            <person name="Ruckert C."/>
        </authorList>
    </citation>
    <scope>NUCLEOTIDE SEQUENCE</scope>
    <source>
        <strain evidence="3">CGMCC 1.6293</strain>
    </source>
</reference>
<protein>
    <recommendedName>
        <fullName evidence="2">Phosphodiester glycosidase domain-containing protein</fullName>
    </recommendedName>
</protein>
<feature type="chain" id="PRO_5037288598" description="Phosphodiester glycosidase domain-containing protein" evidence="1">
    <location>
        <begin position="24"/>
        <end position="249"/>
    </location>
</feature>
<comment type="caution">
    <text evidence="3">The sequence shown here is derived from an EMBL/GenBank/DDBJ whole genome shotgun (WGS) entry which is preliminary data.</text>
</comment>
<name>A0A917WJ00_9RHOB</name>
<dbReference type="Pfam" id="PF09992">
    <property type="entry name" value="NAGPA"/>
    <property type="match status" value="1"/>
</dbReference>
<evidence type="ECO:0000313" key="4">
    <source>
        <dbReference type="Proteomes" id="UP000649829"/>
    </source>
</evidence>
<dbReference type="Proteomes" id="UP000649829">
    <property type="component" value="Unassembled WGS sequence"/>
</dbReference>
<gene>
    <name evidence="3" type="ORF">GCM10011534_31210</name>
</gene>
<organism evidence="3 4">
    <name type="scientific">Pseudooceanicola nanhaiensis</name>
    <dbReference type="NCBI Taxonomy" id="375761"/>
    <lineage>
        <taxon>Bacteria</taxon>
        <taxon>Pseudomonadati</taxon>
        <taxon>Pseudomonadota</taxon>
        <taxon>Alphaproteobacteria</taxon>
        <taxon>Rhodobacterales</taxon>
        <taxon>Paracoccaceae</taxon>
        <taxon>Pseudooceanicola</taxon>
    </lineage>
</organism>
<dbReference type="InterPro" id="IPR018711">
    <property type="entry name" value="NAGPA"/>
</dbReference>
<dbReference type="EMBL" id="BMLF01000002">
    <property type="protein sequence ID" value="GGM07017.1"/>
    <property type="molecule type" value="Genomic_DNA"/>
</dbReference>
<evidence type="ECO:0000313" key="3">
    <source>
        <dbReference type="EMBL" id="GGM07017.1"/>
    </source>
</evidence>
<evidence type="ECO:0000259" key="2">
    <source>
        <dbReference type="Pfam" id="PF09992"/>
    </source>
</evidence>
<feature type="domain" description="Phosphodiester glycosidase" evidence="2">
    <location>
        <begin position="77"/>
        <end position="222"/>
    </location>
</feature>
<feature type="signal peptide" evidence="1">
    <location>
        <begin position="1"/>
        <end position="23"/>
    </location>
</feature>
<dbReference type="AlphaFoldDB" id="A0A917WJ00"/>
<evidence type="ECO:0000256" key="1">
    <source>
        <dbReference type="SAM" id="SignalP"/>
    </source>
</evidence>
<keyword evidence="1" id="KW-0732">Signal</keyword>
<reference evidence="3" key="2">
    <citation type="submission" date="2020-09" db="EMBL/GenBank/DDBJ databases">
        <authorList>
            <person name="Sun Q."/>
            <person name="Zhou Y."/>
        </authorList>
    </citation>
    <scope>NUCLEOTIDE SEQUENCE</scope>
    <source>
        <strain evidence="3">CGMCC 1.6293</strain>
    </source>
</reference>
<keyword evidence="4" id="KW-1185">Reference proteome</keyword>